<proteinExistence type="predicted"/>
<sequence length="535" mass="57462">SAEFKPFRKKLADGFEANVLDKIEEELAVDFEAFEEMASGPVALAVVPGLAAGEEPSLLLLLDAGRKSFALRRTLSQMKRDWKKADRNVSETEIGGIDFTTVSDPGGQRQVHIGRVDAKLIVGTATGQIEGVLARLGGGGGGTLAANPAFAADHSTLLKGADFYTWANFGKVIPQLLDNAPDGAELGIDFGEVFGSLGLDGLSTFAVTYSERPDGAHAELFIGLPEAKRRGLFGLLETRRADASPPPFVPANVAAFSRWRVDMGAAWKNLEKLLLELSPDMANMFEFTVGLLGKDKDPDFDFKKSFLNNFGDDLILFQMPPNGKSLNEFGAGAMAALFKSPSPAELIKGIGAVPGILPPPLNEATLEPRKLGKHTAQSFGIMELPDPSTGELVASEILFAVKDGYMAVSTDADLLQGLLDGKPQSPLAKHDRLAPAAAAVGGMDSGFFGYQNDRVMVLSMMDTLRANADQFEMIFSMIPMEGLDEVSLNDWLDFSLLPAGEKIAKYFDVTVYGAETVERGISLKIFSPRPPTLKR</sequence>
<dbReference type="EMBL" id="UINC01033695">
    <property type="protein sequence ID" value="SVB23375.1"/>
    <property type="molecule type" value="Genomic_DNA"/>
</dbReference>
<evidence type="ECO:0000313" key="1">
    <source>
        <dbReference type="EMBL" id="SVB23375.1"/>
    </source>
</evidence>
<feature type="non-terminal residue" evidence="1">
    <location>
        <position position="1"/>
    </location>
</feature>
<evidence type="ECO:0008006" key="2">
    <source>
        <dbReference type="Google" id="ProtNLM"/>
    </source>
</evidence>
<accession>A0A382CB97</accession>
<organism evidence="1">
    <name type="scientific">marine metagenome</name>
    <dbReference type="NCBI Taxonomy" id="408172"/>
    <lineage>
        <taxon>unclassified sequences</taxon>
        <taxon>metagenomes</taxon>
        <taxon>ecological metagenomes</taxon>
    </lineage>
</organism>
<dbReference type="AlphaFoldDB" id="A0A382CB97"/>
<reference evidence="1" key="1">
    <citation type="submission" date="2018-05" db="EMBL/GenBank/DDBJ databases">
        <authorList>
            <person name="Lanie J.A."/>
            <person name="Ng W.-L."/>
            <person name="Kazmierczak K.M."/>
            <person name="Andrzejewski T.M."/>
            <person name="Davidsen T.M."/>
            <person name="Wayne K.J."/>
            <person name="Tettelin H."/>
            <person name="Glass J.I."/>
            <person name="Rusch D."/>
            <person name="Podicherti R."/>
            <person name="Tsui H.-C.T."/>
            <person name="Winkler M.E."/>
        </authorList>
    </citation>
    <scope>NUCLEOTIDE SEQUENCE</scope>
</reference>
<name>A0A382CB97_9ZZZZ</name>
<protein>
    <recommendedName>
        <fullName evidence="2">DUF3352 domain-containing protein</fullName>
    </recommendedName>
</protein>
<gene>
    <name evidence="1" type="ORF">METZ01_LOCUS176229</name>
</gene>